<dbReference type="InterPro" id="IPR021858">
    <property type="entry name" value="Fun_TF"/>
</dbReference>
<accession>A0ABR3S619</accession>
<comment type="caution">
    <text evidence="1">The sequence shown here is derived from an EMBL/GenBank/DDBJ whole genome shotgun (WGS) entry which is preliminary data.</text>
</comment>
<dbReference type="Proteomes" id="UP001521785">
    <property type="component" value="Unassembled WGS sequence"/>
</dbReference>
<evidence type="ECO:0000313" key="1">
    <source>
        <dbReference type="EMBL" id="KAL1612141.1"/>
    </source>
</evidence>
<dbReference type="PANTHER" id="PTHR47657:SF7">
    <property type="entry name" value="STEROL REGULATORY ELEMENT-BINDING PROTEIN ECM22"/>
    <property type="match status" value="1"/>
</dbReference>
<evidence type="ECO:0000313" key="2">
    <source>
        <dbReference type="Proteomes" id="UP001521785"/>
    </source>
</evidence>
<gene>
    <name evidence="1" type="ORF">SLS60_000364</name>
</gene>
<proteinExistence type="predicted"/>
<name>A0ABR3S619_9PLEO</name>
<dbReference type="Pfam" id="PF11951">
    <property type="entry name" value="Fungal_trans_2"/>
    <property type="match status" value="1"/>
</dbReference>
<keyword evidence="2" id="KW-1185">Reference proteome</keyword>
<reference evidence="1 2" key="1">
    <citation type="submission" date="2024-02" db="EMBL/GenBank/DDBJ databases">
        <title>De novo assembly and annotation of 12 fungi associated with fruit tree decline syndrome in Ontario, Canada.</title>
        <authorList>
            <person name="Sulman M."/>
            <person name="Ellouze W."/>
            <person name="Ilyukhin E."/>
        </authorList>
    </citation>
    <scope>NUCLEOTIDE SEQUENCE [LARGE SCALE GENOMIC DNA]</scope>
    <source>
        <strain evidence="1 2">M42-189</strain>
    </source>
</reference>
<organism evidence="1 2">
    <name type="scientific">Paraconiothyrium brasiliense</name>
    <dbReference type="NCBI Taxonomy" id="300254"/>
    <lineage>
        <taxon>Eukaryota</taxon>
        <taxon>Fungi</taxon>
        <taxon>Dikarya</taxon>
        <taxon>Ascomycota</taxon>
        <taxon>Pezizomycotina</taxon>
        <taxon>Dothideomycetes</taxon>
        <taxon>Pleosporomycetidae</taxon>
        <taxon>Pleosporales</taxon>
        <taxon>Massarineae</taxon>
        <taxon>Didymosphaeriaceae</taxon>
        <taxon>Paraconiothyrium</taxon>
    </lineage>
</organism>
<protein>
    <submittedName>
        <fullName evidence="1">Uncharacterized protein</fullName>
    </submittedName>
</protein>
<dbReference type="PANTHER" id="PTHR47657">
    <property type="entry name" value="STEROL REGULATORY ELEMENT-BINDING PROTEIN ECM22"/>
    <property type="match status" value="1"/>
</dbReference>
<dbReference type="EMBL" id="JAKJXO020000001">
    <property type="protein sequence ID" value="KAL1612141.1"/>
    <property type="molecule type" value="Genomic_DNA"/>
</dbReference>
<dbReference type="InterPro" id="IPR052400">
    <property type="entry name" value="Zn2-C6_fungal_TF"/>
</dbReference>
<sequence length="344" mass="38246">MSSTSLDRTRMNLTSLYLFHHFQVHTQHTLLLPSPVWATATKLSFSVPFLMHAILCISARHLAYLSTERTAYYANLSSTHLHRTLSRFRSALPSAGLASKKEEDIDVFISTALLLQFELWADVSYLQHGDGDEGNYSPNKDAIFAYSASLKNTLLEYFEPSDVQRSSVMTHLANDGTLSDIVPLDPCTTAYVQNLFLQGGTTTRDLLLPPTLSPEDMSKAKDKGRQGEAVATLGDVYGPIVSALTPLLVYLSSSHLPLKNASMSYTMSTSTKIARHILCFPILCRGAFAGKIAASDPCALLILYHFFRAARILLDGDEFWWAKRRAVAVERGLGKWFGREYPEE</sequence>